<dbReference type="SUPFAM" id="SSF53822">
    <property type="entry name" value="Periplasmic binding protein-like I"/>
    <property type="match status" value="1"/>
</dbReference>
<accession>A0A963YTZ9</accession>
<reference evidence="6" key="1">
    <citation type="journal article" date="2021" name="Microorganisms">
        <title>Acidisoma silvae sp. nov. and Acidisomacellulosilytica sp. nov., Two Acidophilic Bacteria Isolated from Decaying Wood, Hydrolyzing Cellulose and Producing Poly-3-hydroxybutyrate.</title>
        <authorList>
            <person name="Mieszkin S."/>
            <person name="Pouder E."/>
            <person name="Uroz S."/>
            <person name="Simon-Colin C."/>
            <person name="Alain K."/>
        </authorList>
    </citation>
    <scope>NUCLEOTIDE SEQUENCE</scope>
    <source>
        <strain evidence="6">HW T2.11</strain>
    </source>
</reference>
<dbReference type="EMBL" id="JAESVB010000008">
    <property type="protein sequence ID" value="MCB8876896.1"/>
    <property type="molecule type" value="Genomic_DNA"/>
</dbReference>
<dbReference type="PANTHER" id="PTHR46847:SF1">
    <property type="entry name" value="D-ALLOSE-BINDING PERIPLASMIC PROTEIN-RELATED"/>
    <property type="match status" value="1"/>
</dbReference>
<comment type="similarity">
    <text evidence="2">Belongs to the bacterial solute-binding protein 2 family.</text>
</comment>
<organism evidence="6 7">
    <name type="scientific">Acidisoma silvae</name>
    <dbReference type="NCBI Taxonomy" id="2802396"/>
    <lineage>
        <taxon>Bacteria</taxon>
        <taxon>Pseudomonadati</taxon>
        <taxon>Pseudomonadota</taxon>
        <taxon>Alphaproteobacteria</taxon>
        <taxon>Acetobacterales</taxon>
        <taxon>Acidocellaceae</taxon>
        <taxon>Acidisoma</taxon>
    </lineage>
</organism>
<name>A0A963YTZ9_9PROT</name>
<protein>
    <submittedName>
        <fullName evidence="6">Substrate-binding domain-containing protein</fullName>
    </submittedName>
</protein>
<dbReference type="RefSeq" id="WP_227322552.1">
    <property type="nucleotide sequence ID" value="NZ_JAESVB010000008.1"/>
</dbReference>
<dbReference type="Proteomes" id="UP000708298">
    <property type="component" value="Unassembled WGS sequence"/>
</dbReference>
<evidence type="ECO:0000313" key="6">
    <source>
        <dbReference type="EMBL" id="MCB8876896.1"/>
    </source>
</evidence>
<dbReference type="GO" id="GO:0030313">
    <property type="term" value="C:cell envelope"/>
    <property type="evidence" value="ECO:0007669"/>
    <property type="project" value="UniProtKB-SubCell"/>
</dbReference>
<evidence type="ECO:0000259" key="5">
    <source>
        <dbReference type="Pfam" id="PF13407"/>
    </source>
</evidence>
<feature type="chain" id="PRO_5037706864" evidence="4">
    <location>
        <begin position="30"/>
        <end position="367"/>
    </location>
</feature>
<dbReference type="GO" id="GO:0030246">
    <property type="term" value="F:carbohydrate binding"/>
    <property type="evidence" value="ECO:0007669"/>
    <property type="project" value="UniProtKB-ARBA"/>
</dbReference>
<dbReference type="AlphaFoldDB" id="A0A963YTZ9"/>
<dbReference type="InterPro" id="IPR025997">
    <property type="entry name" value="SBP_2_dom"/>
</dbReference>
<keyword evidence="7" id="KW-1185">Reference proteome</keyword>
<dbReference type="PANTHER" id="PTHR46847">
    <property type="entry name" value="D-ALLOSE-BINDING PERIPLASMIC PROTEIN-RELATED"/>
    <property type="match status" value="1"/>
</dbReference>
<evidence type="ECO:0000313" key="7">
    <source>
        <dbReference type="Proteomes" id="UP000708298"/>
    </source>
</evidence>
<dbReference type="Pfam" id="PF13407">
    <property type="entry name" value="Peripla_BP_4"/>
    <property type="match status" value="1"/>
</dbReference>
<evidence type="ECO:0000256" key="4">
    <source>
        <dbReference type="SAM" id="SignalP"/>
    </source>
</evidence>
<feature type="domain" description="Periplasmic binding protein" evidence="5">
    <location>
        <begin position="63"/>
        <end position="315"/>
    </location>
</feature>
<reference evidence="6" key="2">
    <citation type="submission" date="2021-01" db="EMBL/GenBank/DDBJ databases">
        <authorList>
            <person name="Mieszkin S."/>
            <person name="Pouder E."/>
            <person name="Alain K."/>
        </authorList>
    </citation>
    <scope>NUCLEOTIDE SEQUENCE</scope>
    <source>
        <strain evidence="6">HW T2.11</strain>
    </source>
</reference>
<dbReference type="InterPro" id="IPR028082">
    <property type="entry name" value="Peripla_BP_I"/>
</dbReference>
<keyword evidence="3 4" id="KW-0732">Signal</keyword>
<feature type="signal peptide" evidence="4">
    <location>
        <begin position="1"/>
        <end position="29"/>
    </location>
</feature>
<evidence type="ECO:0000256" key="2">
    <source>
        <dbReference type="ARBA" id="ARBA00007639"/>
    </source>
</evidence>
<evidence type="ECO:0000256" key="1">
    <source>
        <dbReference type="ARBA" id="ARBA00004196"/>
    </source>
</evidence>
<dbReference type="Gene3D" id="3.40.50.2300">
    <property type="match status" value="2"/>
</dbReference>
<proteinExistence type="inferred from homology"/>
<comment type="caution">
    <text evidence="6">The sequence shown here is derived from an EMBL/GenBank/DDBJ whole genome shotgun (WGS) entry which is preliminary data.</text>
</comment>
<sequence length="367" mass="38731">MSNRNGLLGLSACALMVAAGFLTASAAYAQSLTDPASLEKCFVKASADTPMMPAKHKTGPYKIAFSNSLYGNNWRTEMLNIASAYVKQPDVAAHIASFKIFNSGNDVSQQISQIRSMILSGYDAIVVDAASPTGLDSVINQAVKQGIVVVAFDNTVGTTKAINVNEDQTEMGRQWAQFLVKQVPANKTILMVRGLAGATVDNDQVDGAKSVFKDHPDLKLVEVYGGWDVGTNQKVTADALATNHDIGGVWGTEGATGALQAILQVHAPLVPMTGESDNGFMMLATENKIPAMVIGQSPALVAVAIRAAIATLSGQSLPQSANVPLTALTTDEMKPDVDFFPKLPGSFVTNISIPQCEVHIPVTEVVK</sequence>
<comment type="subcellular location">
    <subcellularLocation>
        <location evidence="1">Cell envelope</location>
    </subcellularLocation>
</comment>
<evidence type="ECO:0000256" key="3">
    <source>
        <dbReference type="ARBA" id="ARBA00022729"/>
    </source>
</evidence>
<gene>
    <name evidence="6" type="ORF">ASILVAE211_17010</name>
</gene>